<keyword evidence="1" id="KW-0812">Transmembrane</keyword>
<organism evidence="2 3">
    <name type="scientific">Candidatus Mycoplasma haematohominis</name>
    <dbReference type="NCBI Taxonomy" id="1494318"/>
    <lineage>
        <taxon>Bacteria</taxon>
        <taxon>Bacillati</taxon>
        <taxon>Mycoplasmatota</taxon>
        <taxon>Mollicutes</taxon>
        <taxon>Mycoplasmataceae</taxon>
        <taxon>Mycoplasma</taxon>
    </lineage>
</organism>
<proteinExistence type="predicted"/>
<comment type="caution">
    <text evidence="2">The sequence shown here is derived from an EMBL/GenBank/DDBJ whole genome shotgun (WGS) entry which is preliminary data.</text>
</comment>
<evidence type="ECO:0000256" key="1">
    <source>
        <dbReference type="SAM" id="Phobius"/>
    </source>
</evidence>
<evidence type="ECO:0000313" key="2">
    <source>
        <dbReference type="EMBL" id="GCE63585.1"/>
    </source>
</evidence>
<accession>A0A478FU09</accession>
<name>A0A478FU09_9MOLU</name>
<feature type="transmembrane region" description="Helical" evidence="1">
    <location>
        <begin position="12"/>
        <end position="33"/>
    </location>
</feature>
<reference evidence="2 3" key="1">
    <citation type="submission" date="2019-01" db="EMBL/GenBank/DDBJ databases">
        <title>Draft genome sequences of Candidatus Mycoplasma haemohominis SWG34-3 identified from a patient with pyrexia, anemia and liver dysfunction.</title>
        <authorList>
            <person name="Sekizuka T."/>
            <person name="Hattori N."/>
            <person name="Katano H."/>
            <person name="Takuma T."/>
            <person name="Ito T."/>
            <person name="Arai N."/>
            <person name="Yanai R."/>
            <person name="Ishii S."/>
            <person name="Miura Y."/>
            <person name="Tokunaga T."/>
            <person name="Watanabe H."/>
            <person name="Nomura N."/>
            <person name="Eguchi J."/>
            <person name="Arai T."/>
            <person name="Hasegawa H."/>
            <person name="Nakamaki T."/>
            <person name="Wakita T."/>
            <person name="Niki Y."/>
            <person name="Kuroda M."/>
        </authorList>
    </citation>
    <scope>NUCLEOTIDE SEQUENCE [LARGE SCALE GENOMIC DNA]</scope>
    <source>
        <strain evidence="2">SWG34-3</strain>
    </source>
</reference>
<dbReference type="EMBL" id="BIMN01000002">
    <property type="protein sequence ID" value="GCE63585.1"/>
    <property type="molecule type" value="Genomic_DNA"/>
</dbReference>
<protein>
    <submittedName>
        <fullName evidence="2">Uncharacterized protein</fullName>
    </submittedName>
</protein>
<dbReference type="Proteomes" id="UP000324831">
    <property type="component" value="Unassembled WGS sequence"/>
</dbReference>
<evidence type="ECO:0000313" key="3">
    <source>
        <dbReference type="Proteomes" id="UP000324831"/>
    </source>
</evidence>
<gene>
    <name evidence="2" type="ORF">MHSWG343_05820</name>
</gene>
<keyword evidence="1" id="KW-1133">Transmembrane helix</keyword>
<keyword evidence="1" id="KW-0472">Membrane</keyword>
<sequence>MEGYKFLIENAFNFFGIPSIIFGSLGGGVKIYLDNFHSTLNIDSPYSGTFKKAIEAQGYQVISSSSTHEESKFSLVHELDPHLNTLHRKANDLFTGSSAFKLEVHTIAKGKVTPEQGNEISFTITWTKNPTHSDTNHHKEDCVKALDKPYDSKNKDEFDKLVKWCTVIRNNGDLLKRNGFTLLNTEDTSDDAIWKKVISGGWFTKGTQKENYNYWDKQSFFSAEDLKTLIGEGTNIKEIKSENDVETKHIDLFKKKCKAALEKSPDIKNFPLSKYFLSGTTDPTKNLSVDSFFEAAYFCTTPIKAEDYVKNNLKAQTRESSESKGLTCSLEYVENYEWYTNQPAQGKGFWCGVQVLYKGKTK</sequence>
<dbReference type="AlphaFoldDB" id="A0A478FU09"/>